<comment type="caution">
    <text evidence="1">The sequence shown here is derived from an EMBL/GenBank/DDBJ whole genome shotgun (WGS) entry which is preliminary data.</text>
</comment>
<proteinExistence type="predicted"/>
<evidence type="ECO:0000313" key="1">
    <source>
        <dbReference type="EMBL" id="KAK7688931.1"/>
    </source>
</evidence>
<dbReference type="Proteomes" id="UP001385951">
    <property type="component" value="Unassembled WGS sequence"/>
</dbReference>
<gene>
    <name evidence="1" type="ORF">QCA50_007622</name>
</gene>
<protein>
    <recommendedName>
        <fullName evidence="3">F-box domain-containing protein</fullName>
    </recommendedName>
</protein>
<dbReference type="EMBL" id="JASBNA010000009">
    <property type="protein sequence ID" value="KAK7688931.1"/>
    <property type="molecule type" value="Genomic_DNA"/>
</dbReference>
<reference evidence="1 2" key="1">
    <citation type="submission" date="2022-09" db="EMBL/GenBank/DDBJ databases">
        <authorList>
            <person name="Palmer J.M."/>
        </authorList>
    </citation>
    <scope>NUCLEOTIDE SEQUENCE [LARGE SCALE GENOMIC DNA]</scope>
    <source>
        <strain evidence="1 2">DSM 7382</strain>
    </source>
</reference>
<organism evidence="1 2">
    <name type="scientific">Cerrena zonata</name>
    <dbReference type="NCBI Taxonomy" id="2478898"/>
    <lineage>
        <taxon>Eukaryota</taxon>
        <taxon>Fungi</taxon>
        <taxon>Dikarya</taxon>
        <taxon>Basidiomycota</taxon>
        <taxon>Agaricomycotina</taxon>
        <taxon>Agaricomycetes</taxon>
        <taxon>Polyporales</taxon>
        <taxon>Cerrenaceae</taxon>
        <taxon>Cerrena</taxon>
    </lineage>
</organism>
<keyword evidence="2" id="KW-1185">Reference proteome</keyword>
<name>A0AAW0G887_9APHY</name>
<accession>A0AAW0G887</accession>
<sequence>MAATSSPLLKCPTEILQEIFSFACDDDRTKSSLSLVSWYINQVVKPLELQVVELKYIYKVQVFLRYLESLEPADRRVKSLTIVLSPHEPRSPKVMELIEILTPHLQSLTIIGMCLWVQRFIPSFIPTHFPDLKNIVIEAIVVDESFFIDSHTAPRLQRIKIRRMDHYLDRVCLSKVNLAKHFQRIAPMLAELDIHEEISPTPGQMQDELKELWSFVYSNQQSIPRLSGGDRNIQDLSDARFIAHNFKVIWKSPRDR</sequence>
<evidence type="ECO:0008006" key="3">
    <source>
        <dbReference type="Google" id="ProtNLM"/>
    </source>
</evidence>
<evidence type="ECO:0000313" key="2">
    <source>
        <dbReference type="Proteomes" id="UP001385951"/>
    </source>
</evidence>
<dbReference type="AlphaFoldDB" id="A0AAW0G887"/>